<gene>
    <name evidence="1" type="ORF">GYA55_14550</name>
</gene>
<reference evidence="1 2" key="1">
    <citation type="journal article" date="2020" name="Biotechnol. Biofuels">
        <title>New insights from the biogas microbiome by comprehensive genome-resolved metagenomics of nearly 1600 species originating from multiple anaerobic digesters.</title>
        <authorList>
            <person name="Campanaro S."/>
            <person name="Treu L."/>
            <person name="Rodriguez-R L.M."/>
            <person name="Kovalovszki A."/>
            <person name="Ziels R.M."/>
            <person name="Maus I."/>
            <person name="Zhu X."/>
            <person name="Kougias P.G."/>
            <person name="Basile A."/>
            <person name="Luo G."/>
            <person name="Schluter A."/>
            <person name="Konstantinidis K.T."/>
            <person name="Angelidaki I."/>
        </authorList>
    </citation>
    <scope>NUCLEOTIDE SEQUENCE [LARGE SCALE GENOMIC DNA]</scope>
    <source>
        <strain evidence="1">AS27yjCOA_65</strain>
    </source>
</reference>
<comment type="caution">
    <text evidence="1">The sequence shown here is derived from an EMBL/GenBank/DDBJ whole genome shotgun (WGS) entry which is preliminary data.</text>
</comment>
<evidence type="ECO:0000313" key="1">
    <source>
        <dbReference type="EMBL" id="NMC64381.1"/>
    </source>
</evidence>
<organism evidence="1 2">
    <name type="scientific">SAR324 cluster bacterium</name>
    <dbReference type="NCBI Taxonomy" id="2024889"/>
    <lineage>
        <taxon>Bacteria</taxon>
        <taxon>Deltaproteobacteria</taxon>
        <taxon>SAR324 cluster</taxon>
    </lineage>
</organism>
<accession>A0A7X9FUJ8</accession>
<dbReference type="AlphaFoldDB" id="A0A7X9FUJ8"/>
<protein>
    <submittedName>
        <fullName evidence="1">Uncharacterized protein</fullName>
    </submittedName>
</protein>
<name>A0A7X9FUJ8_9DELT</name>
<feature type="non-terminal residue" evidence="1">
    <location>
        <position position="1"/>
    </location>
</feature>
<evidence type="ECO:0000313" key="2">
    <source>
        <dbReference type="Proteomes" id="UP000524246"/>
    </source>
</evidence>
<sequence>LLLNIQFSPDALILKYIFKVKKIQATAASVAIKRGKAELEQHLDPKSYLLTAEHINPDLITAKIDEALATVSTGL</sequence>
<dbReference type="EMBL" id="JAAZON010000661">
    <property type="protein sequence ID" value="NMC64381.1"/>
    <property type="molecule type" value="Genomic_DNA"/>
</dbReference>
<dbReference type="Proteomes" id="UP000524246">
    <property type="component" value="Unassembled WGS sequence"/>
</dbReference>
<proteinExistence type="predicted"/>